<dbReference type="RefSeq" id="WP_185120262.1">
    <property type="nucleotide sequence ID" value="NZ_JACJVQ010000008.1"/>
</dbReference>
<evidence type="ECO:0000313" key="2">
    <source>
        <dbReference type="Proteomes" id="UP000535838"/>
    </source>
</evidence>
<comment type="caution">
    <text evidence="1">The sequence shown here is derived from an EMBL/GenBank/DDBJ whole genome shotgun (WGS) entry which is preliminary data.</text>
</comment>
<proteinExistence type="predicted"/>
<protein>
    <submittedName>
        <fullName evidence="1">DUF3231 family protein</fullName>
    </submittedName>
</protein>
<dbReference type="InterPro" id="IPR012347">
    <property type="entry name" value="Ferritin-like"/>
</dbReference>
<dbReference type="EMBL" id="JACJVQ010000008">
    <property type="protein sequence ID" value="MBB6635048.1"/>
    <property type="molecule type" value="Genomic_DNA"/>
</dbReference>
<reference evidence="1 2" key="1">
    <citation type="submission" date="2020-08" db="EMBL/GenBank/DDBJ databases">
        <title>Cohnella phylogeny.</title>
        <authorList>
            <person name="Dunlap C."/>
        </authorList>
    </citation>
    <scope>NUCLEOTIDE SEQUENCE [LARGE SCALE GENOMIC DNA]</scope>
    <source>
        <strain evidence="1 2">DSM 25241</strain>
    </source>
</reference>
<accession>A0A841SXZ4</accession>
<evidence type="ECO:0000313" key="1">
    <source>
        <dbReference type="EMBL" id="MBB6635048.1"/>
    </source>
</evidence>
<sequence>MANVMEAVTQIFKTLVNDQPEPPIHAGEVMDLWKYAAYIEEAIVLEQIGRNTTIDNDLLKLLDEAVTICSAQSERIQKMMEEFGIPIPPMPSDKPKSEAGAVPAGARMTDDEIANILAAKLLLVTKECCRSMLEAVRSDLGLMWANMLYEQAKFGANLKVKMRERGWLKSPPAYYPPGAPNQ</sequence>
<dbReference type="Gene3D" id="1.20.1260.10">
    <property type="match status" value="1"/>
</dbReference>
<name>A0A841SXZ4_9BACL</name>
<dbReference type="Pfam" id="PF11553">
    <property type="entry name" value="DUF3231"/>
    <property type="match status" value="1"/>
</dbReference>
<dbReference type="AlphaFoldDB" id="A0A841SXZ4"/>
<gene>
    <name evidence="1" type="ORF">H7B67_13080</name>
</gene>
<organism evidence="1 2">
    <name type="scientific">Cohnella thailandensis</name>
    <dbReference type="NCBI Taxonomy" id="557557"/>
    <lineage>
        <taxon>Bacteria</taxon>
        <taxon>Bacillati</taxon>
        <taxon>Bacillota</taxon>
        <taxon>Bacilli</taxon>
        <taxon>Bacillales</taxon>
        <taxon>Paenibacillaceae</taxon>
        <taxon>Cohnella</taxon>
    </lineage>
</organism>
<dbReference type="Proteomes" id="UP000535838">
    <property type="component" value="Unassembled WGS sequence"/>
</dbReference>
<keyword evidence="2" id="KW-1185">Reference proteome</keyword>
<dbReference type="InterPro" id="IPR021617">
    <property type="entry name" value="DUF3231"/>
</dbReference>